<keyword evidence="5 7" id="KW-1133">Transmembrane helix</keyword>
<reference evidence="9 10" key="1">
    <citation type="submission" date="2015-02" db="EMBL/GenBank/DDBJ databases">
        <title>Single-cell genomics of uncultivated deep-branching MTB reveals a conserved set of magnetosome genes.</title>
        <authorList>
            <person name="Kolinko S."/>
            <person name="Richter M."/>
            <person name="Glockner F.O."/>
            <person name="Brachmann A."/>
            <person name="Schuler D."/>
        </authorList>
    </citation>
    <scope>NUCLEOTIDE SEQUENCE [LARGE SCALE GENOMIC DNA]</scope>
    <source>
        <strain evidence="9">SKK-01</strain>
    </source>
</reference>
<feature type="transmembrane region" description="Helical" evidence="7">
    <location>
        <begin position="288"/>
        <end position="306"/>
    </location>
</feature>
<dbReference type="PANTHER" id="PTHR23513:SF11">
    <property type="entry name" value="STAPHYLOFERRIN A TRANSPORTER"/>
    <property type="match status" value="1"/>
</dbReference>
<accession>A0A0F0CTA2</accession>
<dbReference type="GO" id="GO:0005886">
    <property type="term" value="C:plasma membrane"/>
    <property type="evidence" value="ECO:0007669"/>
    <property type="project" value="UniProtKB-SubCell"/>
</dbReference>
<evidence type="ECO:0000256" key="1">
    <source>
        <dbReference type="ARBA" id="ARBA00004651"/>
    </source>
</evidence>
<evidence type="ECO:0000256" key="5">
    <source>
        <dbReference type="ARBA" id="ARBA00022989"/>
    </source>
</evidence>
<dbReference type="InterPro" id="IPR010290">
    <property type="entry name" value="TM_effector"/>
</dbReference>
<dbReference type="Pfam" id="PF05977">
    <property type="entry name" value="MFS_3"/>
    <property type="match status" value="1"/>
</dbReference>
<evidence type="ECO:0000256" key="6">
    <source>
        <dbReference type="ARBA" id="ARBA00023136"/>
    </source>
</evidence>
<name>A0A0F0CTA2_9BACT</name>
<feature type="transmembrane region" description="Helical" evidence="7">
    <location>
        <begin position="261"/>
        <end position="281"/>
    </location>
</feature>
<dbReference type="PROSITE" id="PS50850">
    <property type="entry name" value="MFS"/>
    <property type="match status" value="1"/>
</dbReference>
<sequence length="408" mass="45209">MNNISHMSRAFKSRNYRLFFCGQILSLTGTWMTTVATIWLVYRLTHSALWLGLVCFFSQILTFLFSPFTGVLADRWNKHKILLVTQILGMAESFILAGLVFSGKVTPLLVVILSSAQGFINAFDIPARQAIVVDLLENKDDLGNAIALNSFMFNSARLIGPSIAGLIIALKGEGVCFFIDGISYLGVIFALCAMRFKPKNNFYQPKHIFKELAEGISYMLKNAKIKYMLIFVAFVSLFGMPYLVLLPVFAKEILHGTSGTYGFLLGASGLGAIFGSVYLAFRKNTKGLETVIALNVIVLGTALIFFSFSQIVWLSFILMIFVGFGMLVQMASCNTLLQVMIEDNKRGRVMSFFAMAFMGMMPFGSLMAGEMAHKIGASFTISILGALSIIGAIIFFWRAREFFVVENE</sequence>
<keyword evidence="6 7" id="KW-0472">Membrane</keyword>
<dbReference type="EMBL" id="JYNY01000268">
    <property type="protein sequence ID" value="KJJ84756.1"/>
    <property type="molecule type" value="Genomic_DNA"/>
</dbReference>
<evidence type="ECO:0000256" key="4">
    <source>
        <dbReference type="ARBA" id="ARBA00022692"/>
    </source>
</evidence>
<dbReference type="InterPro" id="IPR036259">
    <property type="entry name" value="MFS_trans_sf"/>
</dbReference>
<feature type="transmembrane region" description="Helical" evidence="7">
    <location>
        <begin position="312"/>
        <end position="337"/>
    </location>
</feature>
<feature type="transmembrane region" description="Helical" evidence="7">
    <location>
        <begin position="227"/>
        <end position="249"/>
    </location>
</feature>
<feature type="transmembrane region" description="Helical" evidence="7">
    <location>
        <begin position="349"/>
        <end position="369"/>
    </location>
</feature>
<evidence type="ECO:0000313" key="9">
    <source>
        <dbReference type="EMBL" id="KJJ84756.1"/>
    </source>
</evidence>
<proteinExistence type="predicted"/>
<feature type="transmembrane region" description="Helical" evidence="7">
    <location>
        <begin position="48"/>
        <end position="69"/>
    </location>
</feature>
<dbReference type="GO" id="GO:0022857">
    <property type="term" value="F:transmembrane transporter activity"/>
    <property type="evidence" value="ECO:0007669"/>
    <property type="project" value="InterPro"/>
</dbReference>
<feature type="domain" description="Major facilitator superfamily (MFS) profile" evidence="8">
    <location>
        <begin position="15"/>
        <end position="403"/>
    </location>
</feature>
<dbReference type="PANTHER" id="PTHR23513">
    <property type="entry name" value="INTEGRAL MEMBRANE EFFLUX PROTEIN-RELATED"/>
    <property type="match status" value="1"/>
</dbReference>
<evidence type="ECO:0000256" key="3">
    <source>
        <dbReference type="ARBA" id="ARBA00022475"/>
    </source>
</evidence>
<keyword evidence="10" id="KW-1185">Reference proteome</keyword>
<evidence type="ECO:0000259" key="8">
    <source>
        <dbReference type="PROSITE" id="PS50850"/>
    </source>
</evidence>
<feature type="transmembrane region" description="Helical" evidence="7">
    <location>
        <begin position="375"/>
        <end position="397"/>
    </location>
</feature>
<evidence type="ECO:0000256" key="7">
    <source>
        <dbReference type="SAM" id="Phobius"/>
    </source>
</evidence>
<feature type="transmembrane region" description="Helical" evidence="7">
    <location>
        <begin position="81"/>
        <end position="101"/>
    </location>
</feature>
<gene>
    <name evidence="9" type="ORF">OMAG_001358</name>
</gene>
<feature type="transmembrane region" description="Helical" evidence="7">
    <location>
        <begin position="20"/>
        <end position="42"/>
    </location>
</feature>
<keyword evidence="2" id="KW-0813">Transport</keyword>
<dbReference type="CDD" id="cd06173">
    <property type="entry name" value="MFS_MefA_like"/>
    <property type="match status" value="1"/>
</dbReference>
<dbReference type="AlphaFoldDB" id="A0A0F0CTA2"/>
<dbReference type="Proteomes" id="UP000033428">
    <property type="component" value="Unassembled WGS sequence"/>
</dbReference>
<comment type="caution">
    <text evidence="9">The sequence shown here is derived from an EMBL/GenBank/DDBJ whole genome shotgun (WGS) entry which is preliminary data.</text>
</comment>
<organism evidence="9 10">
    <name type="scientific">Candidatus Omnitrophus magneticus</name>
    <dbReference type="NCBI Taxonomy" id="1609969"/>
    <lineage>
        <taxon>Bacteria</taxon>
        <taxon>Pseudomonadati</taxon>
        <taxon>Candidatus Omnitrophota</taxon>
        <taxon>Candidatus Omnitrophus</taxon>
    </lineage>
</organism>
<dbReference type="Gene3D" id="1.20.1250.20">
    <property type="entry name" value="MFS general substrate transporter like domains"/>
    <property type="match status" value="1"/>
</dbReference>
<evidence type="ECO:0000313" key="10">
    <source>
        <dbReference type="Proteomes" id="UP000033428"/>
    </source>
</evidence>
<keyword evidence="4 7" id="KW-0812">Transmembrane</keyword>
<evidence type="ECO:0000256" key="2">
    <source>
        <dbReference type="ARBA" id="ARBA00022448"/>
    </source>
</evidence>
<protein>
    <submittedName>
        <fullName evidence="9">Major facilitator superfamily membrane protein</fullName>
    </submittedName>
</protein>
<dbReference type="PATRIC" id="fig|1609969.3.peg.1451"/>
<keyword evidence="3" id="KW-1003">Cell membrane</keyword>
<feature type="transmembrane region" description="Helical" evidence="7">
    <location>
        <begin position="175"/>
        <end position="196"/>
    </location>
</feature>
<dbReference type="InterPro" id="IPR020846">
    <property type="entry name" value="MFS_dom"/>
</dbReference>
<comment type="subcellular location">
    <subcellularLocation>
        <location evidence="1">Cell membrane</location>
        <topology evidence="1">Multi-pass membrane protein</topology>
    </subcellularLocation>
</comment>
<dbReference type="SUPFAM" id="SSF103473">
    <property type="entry name" value="MFS general substrate transporter"/>
    <property type="match status" value="1"/>
</dbReference>